<comment type="similarity">
    <text evidence="1">Belongs to the HMG-CoA lyase family.</text>
</comment>
<dbReference type="PANTHER" id="PTHR42738">
    <property type="entry name" value="HYDROXYMETHYLGLUTARYL-COA LYASE"/>
    <property type="match status" value="1"/>
</dbReference>
<dbReference type="PROSITE" id="PS50991">
    <property type="entry name" value="PYR_CT"/>
    <property type="match status" value="1"/>
</dbReference>
<dbReference type="InterPro" id="IPR000891">
    <property type="entry name" value="PYR_CT"/>
</dbReference>
<gene>
    <name evidence="5" type="ORF">BR63_18870</name>
</gene>
<dbReference type="GO" id="GO:0046951">
    <property type="term" value="P:ketone body biosynthetic process"/>
    <property type="evidence" value="ECO:0007669"/>
    <property type="project" value="TreeGrafter"/>
</dbReference>
<evidence type="ECO:0000256" key="2">
    <source>
        <dbReference type="ARBA" id="ARBA00022723"/>
    </source>
</evidence>
<name>A0A7G6E7U4_THEFR</name>
<dbReference type="Pfam" id="PF00682">
    <property type="entry name" value="HMGL-like"/>
    <property type="match status" value="1"/>
</dbReference>
<dbReference type="OrthoDB" id="9784013at2"/>
<evidence type="ECO:0000256" key="3">
    <source>
        <dbReference type="ARBA" id="ARBA00023239"/>
    </source>
</evidence>
<dbReference type="RefSeq" id="WP_034420825.1">
    <property type="nucleotide sequence ID" value="NZ_CP045798.1"/>
</dbReference>
<dbReference type="FunFam" id="3.20.20.70:FF:000071">
    <property type="entry name" value="Hydroxymethylglutaryl-CoA lyase"/>
    <property type="match status" value="1"/>
</dbReference>
<dbReference type="SUPFAM" id="SSF51569">
    <property type="entry name" value="Aldolase"/>
    <property type="match status" value="1"/>
</dbReference>
<accession>A0A7G6E7U4</accession>
<dbReference type="EC" id="4.1.3.4" evidence="5"/>
<sequence>MELPESVMIVEVGPRDGFQNIKKWIPTDVKLEVIESLIAANIQKIEVTSFVSPKAIAQMQDAKDIVSKLLEKKVNIELNALVPNLTGAVAAWNAGIKEITYVISASEKHNMENVRRTIEESFGELAKLKESLPDMKIKLDIATAFGCPFLGDIPVEQVIKIIEQGLTLEVEEICLCDTIGVANPRQTGSLLKEVLERYPGVEFGLHFHDTRGMGLANVLVALQNGMTKFEAAIGGLGGCPFAPGAAGNIATEDLVNMLERMNVKTGIDLGKLLETAKLVKAKIMSELTGHMVNVCSVL</sequence>
<dbReference type="NCBIfam" id="NF004283">
    <property type="entry name" value="PRK05692.1"/>
    <property type="match status" value="1"/>
</dbReference>
<dbReference type="InterPro" id="IPR013785">
    <property type="entry name" value="Aldolase_TIM"/>
</dbReference>
<reference evidence="5 6" key="1">
    <citation type="journal article" date="2019" name="Front. Microbiol.">
        <title>Thermoanaerosceptrum fracticalcis gen. nov. sp. nov., a Novel Fumarate-Fermenting Microorganism From a Deep Fractured Carbonate Aquifer of the US Great Basin.</title>
        <authorList>
            <person name="Hamilton-Brehm S.D."/>
            <person name="Stewart L.E."/>
            <person name="Zavarin M."/>
            <person name="Caldwell M."/>
            <person name="Lawson P.A."/>
            <person name="Onstott T.C."/>
            <person name="Grzymski J."/>
            <person name="Neveux I."/>
            <person name="Lollar B.S."/>
            <person name="Russell C.E."/>
            <person name="Moser D.P."/>
        </authorList>
    </citation>
    <scope>NUCLEOTIDE SEQUENCE [LARGE SCALE GENOMIC DNA]</scope>
    <source>
        <strain evidence="5 6">DRI-13</strain>
    </source>
</reference>
<keyword evidence="3 5" id="KW-0456">Lyase</keyword>
<keyword evidence="2" id="KW-0479">Metal-binding</keyword>
<keyword evidence="6" id="KW-1185">Reference proteome</keyword>
<dbReference type="Proteomes" id="UP000515847">
    <property type="component" value="Chromosome"/>
</dbReference>
<proteinExistence type="inferred from homology"/>
<evidence type="ECO:0000259" key="4">
    <source>
        <dbReference type="PROSITE" id="PS50991"/>
    </source>
</evidence>
<evidence type="ECO:0000256" key="1">
    <source>
        <dbReference type="ARBA" id="ARBA00009405"/>
    </source>
</evidence>
<evidence type="ECO:0000313" key="6">
    <source>
        <dbReference type="Proteomes" id="UP000515847"/>
    </source>
</evidence>
<dbReference type="GO" id="GO:0004419">
    <property type="term" value="F:hydroxymethylglutaryl-CoA lyase activity"/>
    <property type="evidence" value="ECO:0007669"/>
    <property type="project" value="UniProtKB-EC"/>
</dbReference>
<dbReference type="EMBL" id="CP045798">
    <property type="protein sequence ID" value="QNB48148.1"/>
    <property type="molecule type" value="Genomic_DNA"/>
</dbReference>
<dbReference type="PANTHER" id="PTHR42738:SF7">
    <property type="entry name" value="HYDROXYMETHYLGLUTARYL-COA LYASE"/>
    <property type="match status" value="1"/>
</dbReference>
<dbReference type="AlphaFoldDB" id="A0A7G6E7U4"/>
<protein>
    <submittedName>
        <fullName evidence="5">Hydroxymethylglutaryl-CoA lyase</fullName>
        <ecNumber evidence="5">4.1.3.4</ecNumber>
    </submittedName>
</protein>
<organism evidence="5 6">
    <name type="scientific">Thermanaerosceptrum fracticalcis</name>
    <dbReference type="NCBI Taxonomy" id="1712410"/>
    <lineage>
        <taxon>Bacteria</taxon>
        <taxon>Bacillati</taxon>
        <taxon>Bacillota</taxon>
        <taxon>Clostridia</taxon>
        <taxon>Eubacteriales</taxon>
        <taxon>Peptococcaceae</taxon>
        <taxon>Thermanaerosceptrum</taxon>
    </lineage>
</organism>
<dbReference type="GO" id="GO:0046872">
    <property type="term" value="F:metal ion binding"/>
    <property type="evidence" value="ECO:0007669"/>
    <property type="project" value="UniProtKB-KW"/>
</dbReference>
<dbReference type="Gene3D" id="3.20.20.70">
    <property type="entry name" value="Aldolase class I"/>
    <property type="match status" value="1"/>
</dbReference>
<dbReference type="CDD" id="cd07938">
    <property type="entry name" value="DRE_TIM_HMGL"/>
    <property type="match status" value="1"/>
</dbReference>
<feature type="domain" description="Pyruvate carboxyltransferase" evidence="4">
    <location>
        <begin position="7"/>
        <end position="273"/>
    </location>
</feature>
<dbReference type="InterPro" id="IPR043594">
    <property type="entry name" value="HMGL"/>
</dbReference>
<evidence type="ECO:0000313" key="5">
    <source>
        <dbReference type="EMBL" id="QNB48148.1"/>
    </source>
</evidence>
<dbReference type="KEGG" id="tfr:BR63_18870"/>
<dbReference type="GO" id="GO:0006552">
    <property type="term" value="P:L-leucine catabolic process"/>
    <property type="evidence" value="ECO:0007669"/>
    <property type="project" value="TreeGrafter"/>
</dbReference>